<keyword evidence="2" id="KW-0503">Monooxygenase</keyword>
<dbReference type="SUPFAM" id="SSF54909">
    <property type="entry name" value="Dimeric alpha+beta barrel"/>
    <property type="match status" value="1"/>
</dbReference>
<dbReference type="PROSITE" id="PS51725">
    <property type="entry name" value="ABM"/>
    <property type="match status" value="1"/>
</dbReference>
<sequence>MIKVIMERTIKGRNVSEIVRLLRMLRVKAMQQPGYISGETLHAIDDPNSYLVISTWENLKDWEAWFNNPERQKLQAELDKYLEVPTNMRIFTY</sequence>
<keyword evidence="3" id="KW-1185">Reference proteome</keyword>
<keyword evidence="2" id="KW-0560">Oxidoreductase</keyword>
<dbReference type="Proteomes" id="UP000000483">
    <property type="component" value="Chromosome"/>
</dbReference>
<proteinExistence type="predicted"/>
<dbReference type="EMBL" id="CP002629">
    <property type="protein sequence ID" value="AEB10292.1"/>
    <property type="molecule type" value="Genomic_DNA"/>
</dbReference>
<feature type="domain" description="ABM" evidence="1">
    <location>
        <begin position="2"/>
        <end position="91"/>
    </location>
</feature>
<dbReference type="RefSeq" id="WP_013707401.1">
    <property type="nucleotide sequence ID" value="NC_015388.1"/>
</dbReference>
<reference evidence="3" key="2">
    <citation type="submission" date="2011-03" db="EMBL/GenBank/DDBJ databases">
        <title>The complete genome of Desulfobacca acetoxidans DSM 11109.</title>
        <authorList>
            <consortium name="US DOE Joint Genome Institute (JGI-PGF)"/>
            <person name="Lucas S."/>
            <person name="Copeland A."/>
            <person name="Lapidus A."/>
            <person name="Bruce D."/>
            <person name="Goodwin L."/>
            <person name="Pitluck S."/>
            <person name="Peters L."/>
            <person name="Kyrpides N."/>
            <person name="Mavromatis K."/>
            <person name="Ivanova N."/>
            <person name="Ovchinnikova G."/>
            <person name="Teshima H."/>
            <person name="Detter J.C."/>
            <person name="Han C."/>
            <person name="Land M."/>
            <person name="Hauser L."/>
            <person name="Markowitz V."/>
            <person name="Cheng J.-F."/>
            <person name="Hugenholtz P."/>
            <person name="Woyke T."/>
            <person name="Wu D."/>
            <person name="Spring S."/>
            <person name="Schueler E."/>
            <person name="Brambilla E."/>
            <person name="Klenk H.-P."/>
            <person name="Eisen J.A."/>
        </authorList>
    </citation>
    <scope>NUCLEOTIDE SEQUENCE [LARGE SCALE GENOMIC DNA]</scope>
    <source>
        <strain evidence="3">ATCC 700848 / DSM 11109 / ASRB2</strain>
    </source>
</reference>
<accession>F2NDL6</accession>
<dbReference type="InterPro" id="IPR007138">
    <property type="entry name" value="ABM_dom"/>
</dbReference>
<dbReference type="OrthoDB" id="5405645at2"/>
<gene>
    <name evidence="2" type="ordered locus">Desac_2471</name>
</gene>
<dbReference type="InterPro" id="IPR011008">
    <property type="entry name" value="Dimeric_a/b-barrel"/>
</dbReference>
<evidence type="ECO:0000313" key="2">
    <source>
        <dbReference type="EMBL" id="AEB10292.1"/>
    </source>
</evidence>
<dbReference type="STRING" id="880072.Desac_2471"/>
<dbReference type="Pfam" id="PF03992">
    <property type="entry name" value="ABM"/>
    <property type="match status" value="1"/>
</dbReference>
<organism evidence="2 3">
    <name type="scientific">Desulfobacca acetoxidans (strain ATCC 700848 / DSM 11109 / ASRB2)</name>
    <dbReference type="NCBI Taxonomy" id="880072"/>
    <lineage>
        <taxon>Bacteria</taxon>
        <taxon>Pseudomonadati</taxon>
        <taxon>Thermodesulfobacteriota</taxon>
        <taxon>Desulfobaccia</taxon>
        <taxon>Desulfobaccales</taxon>
        <taxon>Desulfobaccaceae</taxon>
        <taxon>Desulfobacca</taxon>
    </lineage>
</organism>
<dbReference type="AlphaFoldDB" id="F2NDL6"/>
<reference evidence="2 3" key="1">
    <citation type="journal article" date="2011" name="Stand. Genomic Sci.">
        <title>Complete genome sequence of the acetate-degrading sulfate reducer Desulfobacca acetoxidans type strain (ASRB2).</title>
        <authorList>
            <person name="Goker M."/>
            <person name="Teshima H."/>
            <person name="Lapidus A."/>
            <person name="Nolan M."/>
            <person name="Lucas S."/>
            <person name="Hammon N."/>
            <person name="Deshpande S."/>
            <person name="Cheng J.F."/>
            <person name="Tapia R."/>
            <person name="Han C."/>
            <person name="Goodwin L."/>
            <person name="Pitluck S."/>
            <person name="Huntemann M."/>
            <person name="Liolios K."/>
            <person name="Ivanova N."/>
            <person name="Pagani I."/>
            <person name="Mavromatis K."/>
            <person name="Ovchinikova G."/>
            <person name="Pati A."/>
            <person name="Chen A."/>
            <person name="Palaniappan K."/>
            <person name="Land M."/>
            <person name="Hauser L."/>
            <person name="Brambilla E.M."/>
            <person name="Rohde M."/>
            <person name="Spring S."/>
            <person name="Detter J.C."/>
            <person name="Woyke T."/>
            <person name="Bristow J."/>
            <person name="Eisen J.A."/>
            <person name="Markowitz V."/>
            <person name="Hugenholtz P."/>
            <person name="Kyrpides N.C."/>
            <person name="Klenk H.P."/>
        </authorList>
    </citation>
    <scope>NUCLEOTIDE SEQUENCE [LARGE SCALE GENOMIC DNA]</scope>
    <source>
        <strain evidence="3">ATCC 700848 / DSM 11109 / ASRB2</strain>
    </source>
</reference>
<protein>
    <submittedName>
        <fullName evidence="2">Antibiotic biosynthesis monooxygenase</fullName>
    </submittedName>
</protein>
<evidence type="ECO:0000259" key="1">
    <source>
        <dbReference type="PROSITE" id="PS51725"/>
    </source>
</evidence>
<dbReference type="HOGENOM" id="CLU_154916_2_0_7"/>
<dbReference type="Gene3D" id="3.30.70.100">
    <property type="match status" value="1"/>
</dbReference>
<dbReference type="GO" id="GO:0004497">
    <property type="term" value="F:monooxygenase activity"/>
    <property type="evidence" value="ECO:0007669"/>
    <property type="project" value="UniProtKB-KW"/>
</dbReference>
<name>F2NDL6_DESAR</name>
<evidence type="ECO:0000313" key="3">
    <source>
        <dbReference type="Proteomes" id="UP000000483"/>
    </source>
</evidence>
<dbReference type="KEGG" id="dao:Desac_2471"/>
<dbReference type="eggNOG" id="COG2329">
    <property type="taxonomic scope" value="Bacteria"/>
</dbReference>